<accession>V4QUZ8</accession>
<evidence type="ECO:0000313" key="3">
    <source>
        <dbReference type="Proteomes" id="UP000017837"/>
    </source>
</evidence>
<dbReference type="STRING" id="1121022.GCA_000376105_04086"/>
<keyword evidence="3" id="KW-1185">Reference proteome</keyword>
<feature type="region of interest" description="Disordered" evidence="1">
    <location>
        <begin position="48"/>
        <end position="81"/>
    </location>
</feature>
<dbReference type="RefSeq" id="WP_018083771.1">
    <property type="nucleotide sequence ID" value="NZ_AQWM01000043.1"/>
</dbReference>
<comment type="caution">
    <text evidence="2">The sequence shown here is derived from an EMBL/GenBank/DDBJ whole genome shotgun (WGS) entry which is preliminary data.</text>
</comment>
<evidence type="ECO:0000256" key="1">
    <source>
        <dbReference type="SAM" id="MobiDB-lite"/>
    </source>
</evidence>
<gene>
    <name evidence="2" type="ORF">ABENE_20535</name>
</gene>
<evidence type="ECO:0000313" key="2">
    <source>
        <dbReference type="EMBL" id="ESQ82998.1"/>
    </source>
</evidence>
<organism evidence="2 3">
    <name type="scientific">Asticcacaulis benevestitus DSM 16100 = ATCC BAA-896</name>
    <dbReference type="NCBI Taxonomy" id="1121022"/>
    <lineage>
        <taxon>Bacteria</taxon>
        <taxon>Pseudomonadati</taxon>
        <taxon>Pseudomonadota</taxon>
        <taxon>Alphaproteobacteria</taxon>
        <taxon>Caulobacterales</taxon>
        <taxon>Caulobacteraceae</taxon>
        <taxon>Asticcacaulis</taxon>
    </lineage>
</organism>
<dbReference type="AlphaFoldDB" id="V4QUZ8"/>
<dbReference type="OrthoDB" id="7595581at2"/>
<name>V4QUZ8_9CAUL</name>
<dbReference type="Proteomes" id="UP000017837">
    <property type="component" value="Unassembled WGS sequence"/>
</dbReference>
<reference evidence="2 3" key="1">
    <citation type="journal article" date="2014" name="Nature">
        <title>Sequential evolution of bacterial morphology by co-option of a developmental regulator.</title>
        <authorList>
            <person name="Jiang C."/>
            <person name="Brown P.J."/>
            <person name="Ducret A."/>
            <person name="Brun Y.V."/>
        </authorList>
    </citation>
    <scope>NUCLEOTIDE SEQUENCE [LARGE SCALE GENOMIC DNA]</scope>
    <source>
        <strain evidence="2 3">DSM 16100</strain>
    </source>
</reference>
<protein>
    <submittedName>
        <fullName evidence="2">Uncharacterized protein</fullName>
    </submittedName>
</protein>
<sequence>MKRDWFSEAFGQAVASIRDRAILDAWFGPNHDPAATNLWGMRDDQAKSDLGWTRDDQAKPEHSKDDQSPETSREQDRGIDR</sequence>
<proteinExistence type="predicted"/>
<dbReference type="PATRIC" id="fig|1121022.4.peg.4207"/>
<dbReference type="EMBL" id="AWGB01000072">
    <property type="protein sequence ID" value="ESQ82998.1"/>
    <property type="molecule type" value="Genomic_DNA"/>
</dbReference>